<evidence type="ECO:0000256" key="4">
    <source>
        <dbReference type="RuleBase" id="RU361168"/>
    </source>
</evidence>
<evidence type="ECO:0000256" key="2">
    <source>
        <dbReference type="ARBA" id="ARBA00022801"/>
    </source>
</evidence>
<dbReference type="Gene3D" id="3.20.20.70">
    <property type="entry name" value="Aldolase class I"/>
    <property type="match status" value="1"/>
</dbReference>
<reference evidence="5 6" key="1">
    <citation type="submission" date="2016-10" db="EMBL/GenBank/DDBJ databases">
        <authorList>
            <person name="de Groot N.N."/>
        </authorList>
    </citation>
    <scope>NUCLEOTIDE SEQUENCE [LARGE SCALE GENOMIC DNA]</scope>
    <source>
        <strain evidence="5 6">DSM 1801</strain>
    </source>
</reference>
<keyword evidence="4" id="KW-1015">Disulfide bond</keyword>
<accession>A0A1I0FR62</accession>
<keyword evidence="2 4" id="KW-0378">Hydrolase</keyword>
<protein>
    <recommendedName>
        <fullName evidence="4">Alpha-galactosidase</fullName>
        <ecNumber evidence="4">3.2.1.22</ecNumber>
    </recommendedName>
    <alternativeName>
        <fullName evidence="4">Melibiase</fullName>
    </alternativeName>
</protein>
<sequence length="437" mass="50461">MKMNKNQFCPLPPMGWNSYDYYDTTVDEEAVRNNAKYMAQHLKDYGWNYIVIDIQWYAQGAGTQRDKHQYIPFSQLEMDSYSRLLPDPERFPSSKNGAGFKPLADDIHNLGLKFGIHIMRGIPRIAAHHHTPVLGCSLTANEIADPSSICGWNPDMYGVRNTEEGQRYYDSLLELYASWGVDFIKCDDICNTNMYKHNPYSAKHEIEMLAHAIDKCGRPIVLSLSPGPALIEQSFHYEKYANMWRITDDFWDNWDLLKDMFHRCALWKDHVKEGCYPDCDMLPLGYLGKGFGHERQTRFTQAEQRTMMTLWCLFGSPLMIGAELTKLDSWTLSLLTNDAILNLRTPHCKPALLELNDCFSIWTVYNEIEKNAYVALFNLRDTEMEFSVSREELLNSFPENIDFTQLKELWAGQLKPCTDAVICTSIAAHDTCIYQLL</sequence>
<dbReference type="GO" id="GO:0004557">
    <property type="term" value="F:alpha-galactosidase activity"/>
    <property type="evidence" value="ECO:0007669"/>
    <property type="project" value="UniProtKB-EC"/>
</dbReference>
<gene>
    <name evidence="5" type="ORF">SAMN04487772_13614</name>
</gene>
<proteinExistence type="inferred from homology"/>
<dbReference type="InterPro" id="IPR017853">
    <property type="entry name" value="GH"/>
</dbReference>
<dbReference type="PRINTS" id="PR00740">
    <property type="entry name" value="GLHYDRLASE27"/>
</dbReference>
<dbReference type="CDD" id="cd14792">
    <property type="entry name" value="GH27"/>
    <property type="match status" value="1"/>
</dbReference>
<evidence type="ECO:0000256" key="3">
    <source>
        <dbReference type="ARBA" id="ARBA00023295"/>
    </source>
</evidence>
<dbReference type="Pfam" id="PF16499">
    <property type="entry name" value="Melibiase_2"/>
    <property type="match status" value="1"/>
</dbReference>
<dbReference type="EMBL" id="FOHN01000036">
    <property type="protein sequence ID" value="SET60791.1"/>
    <property type="molecule type" value="Genomic_DNA"/>
</dbReference>
<dbReference type="InterPro" id="IPR002241">
    <property type="entry name" value="Glyco_hydro_27"/>
</dbReference>
<dbReference type="STRING" id="29364.SAMN04487772_13614"/>
<dbReference type="PANTHER" id="PTHR11452:SF42">
    <property type="entry name" value="ALPHA-GALACTOSIDASE"/>
    <property type="match status" value="1"/>
</dbReference>
<dbReference type="Gene3D" id="2.60.40.1180">
    <property type="entry name" value="Golgi alpha-mannosidase II"/>
    <property type="match status" value="1"/>
</dbReference>
<organism evidence="5 6">
    <name type="scientific">[Clostridium] polysaccharolyticum</name>
    <dbReference type="NCBI Taxonomy" id="29364"/>
    <lineage>
        <taxon>Bacteria</taxon>
        <taxon>Bacillati</taxon>
        <taxon>Bacillota</taxon>
        <taxon>Clostridia</taxon>
        <taxon>Lachnospirales</taxon>
        <taxon>Lachnospiraceae</taxon>
    </lineage>
</organism>
<evidence type="ECO:0000313" key="5">
    <source>
        <dbReference type="EMBL" id="SET60791.1"/>
    </source>
</evidence>
<dbReference type="GO" id="GO:0005975">
    <property type="term" value="P:carbohydrate metabolic process"/>
    <property type="evidence" value="ECO:0007669"/>
    <property type="project" value="InterPro"/>
</dbReference>
<dbReference type="InterPro" id="IPR013780">
    <property type="entry name" value="Glyco_hydro_b"/>
</dbReference>
<dbReference type="Proteomes" id="UP000199800">
    <property type="component" value="Unassembled WGS sequence"/>
</dbReference>
<evidence type="ECO:0000313" key="6">
    <source>
        <dbReference type="Proteomes" id="UP000199800"/>
    </source>
</evidence>
<keyword evidence="3 4" id="KW-0326">Glycosidase</keyword>
<dbReference type="SUPFAM" id="SSF51445">
    <property type="entry name" value="(Trans)glycosidases"/>
    <property type="match status" value="1"/>
</dbReference>
<dbReference type="InterPro" id="IPR013785">
    <property type="entry name" value="Aldolase_TIM"/>
</dbReference>
<keyword evidence="6" id="KW-1185">Reference proteome</keyword>
<name>A0A1I0FR62_9FIRM</name>
<comment type="catalytic activity">
    <reaction evidence="4">
        <text>Hydrolysis of terminal, non-reducing alpha-D-galactose residues in alpha-D-galactosides, including galactose oligosaccharides, galactomannans and galactolipids.</text>
        <dbReference type="EC" id="3.2.1.22"/>
    </reaction>
</comment>
<comment type="similarity">
    <text evidence="1 4">Belongs to the glycosyl hydrolase 27 family.</text>
</comment>
<dbReference type="EC" id="3.2.1.22" evidence="4"/>
<dbReference type="PANTHER" id="PTHR11452">
    <property type="entry name" value="ALPHA-GALACTOSIDASE/ALPHA-N-ACETYLGALACTOSAMINIDASE"/>
    <property type="match status" value="1"/>
</dbReference>
<dbReference type="AlphaFoldDB" id="A0A1I0FR62"/>
<evidence type="ECO:0000256" key="1">
    <source>
        <dbReference type="ARBA" id="ARBA00009743"/>
    </source>
</evidence>